<reference evidence="1 2" key="1">
    <citation type="journal article" date="2003" name="Cell">
        <title>Origins of highly mosaic mycobacteriophage genomes.</title>
        <authorList>
            <person name="Pedulla M.L."/>
            <person name="Ford M.E."/>
            <person name="Houtz J.M."/>
            <person name="Karthikeyan T."/>
            <person name="Wadsworth C."/>
            <person name="Lewis J.A."/>
            <person name="Jacobs-Sera D."/>
            <person name="Falbo J."/>
            <person name="Gross J."/>
            <person name="Pannunzio N.R."/>
            <person name="Brucker W."/>
            <person name="Kumar V."/>
            <person name="Kandasamy J."/>
            <person name="Keenan L."/>
            <person name="Bardarov S."/>
            <person name="Kriakov J."/>
            <person name="Lawrence J.G."/>
            <person name="Jacobs W.R. Jr."/>
            <person name="Hendrix R.W."/>
            <person name="Hatfull G.F."/>
        </authorList>
    </citation>
    <scope>NUCLEOTIDE SEQUENCE [LARGE SCALE GENOMIC DNA]</scope>
</reference>
<sequence>MRKTPEQQLTELRAAVFAIANALGAALPHTPEVISALNTLVDTEGEDK</sequence>
<gene>
    <name evidence="1" type="primary">93</name>
    <name evidence="1" type="ORF">PBI_CHE8_93</name>
</gene>
<protein>
    <submittedName>
        <fullName evidence="1">Uncharacterized protein</fullName>
    </submittedName>
</protein>
<name>Q855B7_9CAUD</name>
<dbReference type="Proteomes" id="UP000050720">
    <property type="component" value="Segment"/>
</dbReference>
<accession>Q855B7</accession>
<organism evidence="1 2">
    <name type="scientific">Mycobacterium virus Che8</name>
    <dbReference type="NCBI Taxonomy" id="205868"/>
    <lineage>
        <taxon>Viruses</taxon>
        <taxon>Duplodnaviria</taxon>
        <taxon>Heunggongvirae</taxon>
        <taxon>Uroviricota</taxon>
        <taxon>Caudoviricetes</taxon>
        <taxon>Gracegardnervirinae</taxon>
        <taxon>Cheoctovirus</taxon>
        <taxon>Cheoctovirus che8</taxon>
    </lineage>
</organism>
<evidence type="ECO:0000313" key="2">
    <source>
        <dbReference type="Proteomes" id="UP000050720"/>
    </source>
</evidence>
<dbReference type="EMBL" id="AY129330">
    <property type="protein sequence ID" value="AAN12491.1"/>
    <property type="molecule type" value="Genomic_DNA"/>
</dbReference>
<proteinExistence type="predicted"/>
<keyword evidence="2" id="KW-1185">Reference proteome</keyword>
<dbReference type="KEGG" id="vg:1258963"/>
<evidence type="ECO:0000313" key="1">
    <source>
        <dbReference type="EMBL" id="AAN12491.1"/>
    </source>
</evidence>
<dbReference type="RefSeq" id="NP_817431.1">
    <property type="nucleotide sequence ID" value="NC_004680.1"/>
</dbReference>
<dbReference type="GeneID" id="1258963"/>